<dbReference type="AlphaFoldDB" id="A0A6L9G7N6"/>
<dbReference type="RefSeq" id="WP_161449690.1">
    <property type="nucleotide sequence ID" value="NZ_WYDN01000014.1"/>
</dbReference>
<proteinExistence type="predicted"/>
<feature type="transmembrane region" description="Helical" evidence="1">
    <location>
        <begin position="36"/>
        <end position="62"/>
    </location>
</feature>
<name>A0A6L9G7N6_9MICC</name>
<gene>
    <name evidence="2" type="ORF">GT020_14025</name>
</gene>
<evidence type="ECO:0008006" key="4">
    <source>
        <dbReference type="Google" id="ProtNLM"/>
    </source>
</evidence>
<feature type="transmembrane region" description="Helical" evidence="1">
    <location>
        <begin position="6"/>
        <end position="24"/>
    </location>
</feature>
<dbReference type="EMBL" id="WYDN01000014">
    <property type="protein sequence ID" value="NAZ17177.1"/>
    <property type="molecule type" value="Genomic_DNA"/>
</dbReference>
<feature type="transmembrane region" description="Helical" evidence="1">
    <location>
        <begin position="156"/>
        <end position="177"/>
    </location>
</feature>
<evidence type="ECO:0000256" key="1">
    <source>
        <dbReference type="SAM" id="Phobius"/>
    </source>
</evidence>
<evidence type="ECO:0000313" key="2">
    <source>
        <dbReference type="EMBL" id="NAZ17177.1"/>
    </source>
</evidence>
<sequence length="251" mass="26034">MLAILPLLLVLVLPVTVLGILYVLRRKSSDTGAVVAFTRIVAWIGVVLIGGSVLVGTAAAIVNGESTLQVPVEPYWPEFPAVSDVTPDHGDTVRSEITTVTVTATNLGAATRGLLAAGSLFSGLAVIAVLAAVIALCSKLLAGKPFSNSLLRSGRLAACALALGTLIGQTLTGIGTYRAGEETLRVDGYAMTGDQVFSGLSPWPVPAFSINYEFAPLFMALAILVVVELVNAGMAMARQNEQLRAETDGLV</sequence>
<dbReference type="Proteomes" id="UP000477543">
    <property type="component" value="Unassembled WGS sequence"/>
</dbReference>
<accession>A0A6L9G7N6</accession>
<comment type="caution">
    <text evidence="2">The sequence shown here is derived from an EMBL/GenBank/DDBJ whole genome shotgun (WGS) entry which is preliminary data.</text>
</comment>
<protein>
    <recommendedName>
        <fullName evidence="4">DUF2975 domain-containing protein</fullName>
    </recommendedName>
</protein>
<feature type="transmembrane region" description="Helical" evidence="1">
    <location>
        <begin position="114"/>
        <end position="136"/>
    </location>
</feature>
<organism evidence="2 3">
    <name type="scientific">Glutamicibacter soli</name>
    <dbReference type="NCBI Taxonomy" id="453836"/>
    <lineage>
        <taxon>Bacteria</taxon>
        <taxon>Bacillati</taxon>
        <taxon>Actinomycetota</taxon>
        <taxon>Actinomycetes</taxon>
        <taxon>Micrococcales</taxon>
        <taxon>Micrococcaceae</taxon>
        <taxon>Glutamicibacter</taxon>
    </lineage>
</organism>
<evidence type="ECO:0000313" key="3">
    <source>
        <dbReference type="Proteomes" id="UP000477543"/>
    </source>
</evidence>
<reference evidence="2 3" key="1">
    <citation type="submission" date="2020-01" db="EMBL/GenBank/DDBJ databases">
        <title>Glutamicibacter soli M275.</title>
        <authorList>
            <person name="Meng X."/>
        </authorList>
    </citation>
    <scope>NUCLEOTIDE SEQUENCE [LARGE SCALE GENOMIC DNA]</scope>
    <source>
        <strain evidence="2 3">M275</strain>
    </source>
</reference>
<feature type="transmembrane region" description="Helical" evidence="1">
    <location>
        <begin position="214"/>
        <end position="234"/>
    </location>
</feature>
<keyword evidence="1" id="KW-1133">Transmembrane helix</keyword>
<keyword evidence="1" id="KW-0472">Membrane</keyword>
<keyword evidence="1" id="KW-0812">Transmembrane</keyword>